<organism evidence="4 5">
    <name type="scientific">Streptomyces reniochalinae</name>
    <dbReference type="NCBI Taxonomy" id="2250578"/>
    <lineage>
        <taxon>Bacteria</taxon>
        <taxon>Bacillati</taxon>
        <taxon>Actinomycetota</taxon>
        <taxon>Actinomycetes</taxon>
        <taxon>Kitasatosporales</taxon>
        <taxon>Streptomycetaceae</taxon>
        <taxon>Streptomyces</taxon>
    </lineage>
</organism>
<name>A0A367EE11_9ACTN</name>
<protein>
    <recommendedName>
        <fullName evidence="3">DUF6801 domain-containing protein</fullName>
    </recommendedName>
</protein>
<dbReference type="Pfam" id="PF20611">
    <property type="entry name" value="DUF6801"/>
    <property type="match status" value="1"/>
</dbReference>
<evidence type="ECO:0000313" key="5">
    <source>
        <dbReference type="Proteomes" id="UP000253507"/>
    </source>
</evidence>
<feature type="compositionally biased region" description="Basic and acidic residues" evidence="1">
    <location>
        <begin position="262"/>
        <end position="276"/>
    </location>
</feature>
<feature type="compositionally biased region" description="Basic and acidic residues" evidence="1">
    <location>
        <begin position="229"/>
        <end position="248"/>
    </location>
</feature>
<keyword evidence="2" id="KW-0732">Signal</keyword>
<evidence type="ECO:0000259" key="3">
    <source>
        <dbReference type="Pfam" id="PF20611"/>
    </source>
</evidence>
<proteinExistence type="predicted"/>
<keyword evidence="5" id="KW-1185">Reference proteome</keyword>
<feature type="domain" description="DUF6801" evidence="3">
    <location>
        <begin position="44"/>
        <end position="173"/>
    </location>
</feature>
<feature type="compositionally biased region" description="Low complexity" evidence="1">
    <location>
        <begin position="211"/>
        <end position="228"/>
    </location>
</feature>
<evidence type="ECO:0000313" key="4">
    <source>
        <dbReference type="EMBL" id="RCG15470.1"/>
    </source>
</evidence>
<dbReference type="OrthoDB" id="3821392at2"/>
<feature type="region of interest" description="Disordered" evidence="1">
    <location>
        <begin position="168"/>
        <end position="280"/>
    </location>
</feature>
<gene>
    <name evidence="4" type="ORF">DQ392_25295</name>
</gene>
<evidence type="ECO:0000256" key="1">
    <source>
        <dbReference type="SAM" id="MobiDB-lite"/>
    </source>
</evidence>
<evidence type="ECO:0000256" key="2">
    <source>
        <dbReference type="SAM" id="SignalP"/>
    </source>
</evidence>
<feature type="signal peptide" evidence="2">
    <location>
        <begin position="1"/>
        <end position="34"/>
    </location>
</feature>
<dbReference type="Proteomes" id="UP000253507">
    <property type="component" value="Unassembled WGS sequence"/>
</dbReference>
<dbReference type="InterPro" id="IPR046542">
    <property type="entry name" value="DUF6801"/>
</dbReference>
<comment type="caution">
    <text evidence="4">The sequence shown here is derived from an EMBL/GenBank/DDBJ whole genome shotgun (WGS) entry which is preliminary data.</text>
</comment>
<feature type="chain" id="PRO_5016586904" description="DUF6801 domain-containing protein" evidence="2">
    <location>
        <begin position="35"/>
        <end position="502"/>
    </location>
</feature>
<reference evidence="4 5" key="1">
    <citation type="submission" date="2018-06" db="EMBL/GenBank/DDBJ databases">
        <title>Streptomyces reniochalinae sp. nov. and Streptomyces diacarnus sp. nov. from marine sponges.</title>
        <authorList>
            <person name="Li L."/>
        </authorList>
    </citation>
    <scope>NUCLEOTIDE SEQUENCE [LARGE SCALE GENOMIC DNA]</scope>
    <source>
        <strain evidence="4 5">LHW50302</strain>
    </source>
</reference>
<dbReference type="AlphaFoldDB" id="A0A367EE11"/>
<dbReference type="RefSeq" id="WP_114017996.1">
    <property type="nucleotide sequence ID" value="NZ_QOIM01000041.1"/>
</dbReference>
<accession>A0A367EE11</accession>
<dbReference type="EMBL" id="QOIM01000041">
    <property type="protein sequence ID" value="RCG15470.1"/>
    <property type="molecule type" value="Genomic_DNA"/>
</dbReference>
<sequence length="502" mass="51838">MRPSARTRRRTARGAAVAAVALVAGVLPGTGSQARDSEATVRLAYTCAFPTGVQRVAAEVSARFPTSGTPGSPLRVSRLEVDTVLSAKTLAEILPAGTTDVASAATLTVRVAQGTSDAEARWDGLKAPSAPVRDAADLTLAHRGEPPPVTVERAGKVTFTVGALDLDLAPQGEPSAGPSTLPAKAPPAARCTPADERGPVLATVPVGGQEGSPRPSASPTPTGSAAPPGRDEGGQGDEDGRSARREADIDVGDDPLPPAKPCESERPTAELDRSKLPEPPPGVTMVKLAGTHWCTVPVAVANVLKLRGGMAINDPADGATTANLLINVESGSDGTYNQTRSVGEVTLPDASATFLDFDLMPVTAKIEFTGTPMTIVTEQRGNTLPNYATVFMSQTLRMHHVAVNGTPLPVGPHCRTEKPVDIELHGVGPDEYHVFKGGVLRAELDIPAFTGCGTGGEDLDRLFTASISGSGNYMKLIQGQPCLMRPGGLGCAAPPEVPELPR</sequence>